<name>A0A7N2MTP1_QUELO</name>
<dbReference type="GO" id="GO:0046872">
    <property type="term" value="F:metal ion binding"/>
    <property type="evidence" value="ECO:0007669"/>
    <property type="project" value="UniProtKB-KW"/>
</dbReference>
<dbReference type="InterPro" id="IPR026992">
    <property type="entry name" value="DIOX_N"/>
</dbReference>
<dbReference type="Proteomes" id="UP000594261">
    <property type="component" value="Chromosome 10"/>
</dbReference>
<reference evidence="10" key="2">
    <citation type="submission" date="2021-01" db="UniProtKB">
        <authorList>
            <consortium name="EnsemblPlants"/>
        </authorList>
    </citation>
    <scope>IDENTIFICATION</scope>
</reference>
<sequence>MTAAAVHSECSSFLTRSQDAAKTSLSELRIRKPTPTEALDRDCERVRSRSSHQDEGLTLNQQNNEVKSRFDFRVISVVGKHGSGKTTFAKAIYNSHEVKSHFDCCAWVLASGNLTDVLVSTLEQIVSSIVDKKSTKEELTQKIHMILKEKRANTRGEPHQLNPLNDEDTWELFLRKVRLPDSKQVQFLNVLALSYNDLPFHLRPCFLYLQLFPKDYDILVRRLLCLWLVEGFVKQTPGMTPEDTVEIYLEKLVKRSMIQISKRRKDGSPKTCCMLGGQEKKPLTMAIQTRAKIPVLDFSSEDLKPGTGSWFSMRKQVCHALKEYGCFVVELGHKVSLQLYNKIFDAVGELFDFPTETKKKITYEKPFHGYASSALHERLVIEEEGFEIFFVICLLVSEIADSYVKQTEELDKILMRLVFENYGAEKYYNSHMESTTHTVAFLNYNEPQKTGTNTGLKNHTDKHFTFILHQNRIKGLEIKTKNGEWIGFDPSPSTFIFLAADTLQVWSNDRIQACVQ</sequence>
<dbReference type="FunFam" id="1.10.10.10:FF:000322">
    <property type="entry name" value="Probable disease resistance protein At1g63360"/>
    <property type="match status" value="1"/>
</dbReference>
<dbReference type="EMBL" id="LRBV02000010">
    <property type="status" value="NOT_ANNOTATED_CDS"/>
    <property type="molecule type" value="Genomic_DNA"/>
</dbReference>
<dbReference type="Pfam" id="PF00931">
    <property type="entry name" value="NB-ARC"/>
    <property type="match status" value="1"/>
</dbReference>
<keyword evidence="2" id="KW-0677">Repeat</keyword>
<evidence type="ECO:0000313" key="10">
    <source>
        <dbReference type="EnsemblPlants" id="QL10p057585:mrna"/>
    </source>
</evidence>
<dbReference type="GO" id="GO:0043531">
    <property type="term" value="F:ADP binding"/>
    <property type="evidence" value="ECO:0007669"/>
    <property type="project" value="InterPro"/>
</dbReference>
<accession>A0A7N2MTP1</accession>
<protein>
    <submittedName>
        <fullName evidence="10">Uncharacterized protein</fullName>
    </submittedName>
</protein>
<keyword evidence="1" id="KW-0479">Metal-binding</keyword>
<feature type="region of interest" description="Disordered" evidence="5">
    <location>
        <begin position="36"/>
        <end position="60"/>
    </location>
</feature>
<dbReference type="InterPro" id="IPR036388">
    <property type="entry name" value="WH-like_DNA-bd_sf"/>
</dbReference>
<feature type="domain" description="Disease resistance protein winged helix" evidence="9">
    <location>
        <begin position="211"/>
        <end position="274"/>
    </location>
</feature>
<dbReference type="InterPro" id="IPR050231">
    <property type="entry name" value="Iron_ascorbate_oxido_reductase"/>
</dbReference>
<feature type="compositionally biased region" description="Basic and acidic residues" evidence="5">
    <location>
        <begin position="38"/>
        <end position="55"/>
    </location>
</feature>
<organism evidence="10 11">
    <name type="scientific">Quercus lobata</name>
    <name type="common">Valley oak</name>
    <dbReference type="NCBI Taxonomy" id="97700"/>
    <lineage>
        <taxon>Eukaryota</taxon>
        <taxon>Viridiplantae</taxon>
        <taxon>Streptophyta</taxon>
        <taxon>Embryophyta</taxon>
        <taxon>Tracheophyta</taxon>
        <taxon>Spermatophyta</taxon>
        <taxon>Magnoliopsida</taxon>
        <taxon>eudicotyledons</taxon>
        <taxon>Gunneridae</taxon>
        <taxon>Pentapetalae</taxon>
        <taxon>rosids</taxon>
        <taxon>fabids</taxon>
        <taxon>Fagales</taxon>
        <taxon>Fagaceae</taxon>
        <taxon>Quercus</taxon>
    </lineage>
</organism>
<dbReference type="Gene3D" id="1.10.10.10">
    <property type="entry name" value="Winged helix-like DNA-binding domain superfamily/Winged helix DNA-binding domain"/>
    <property type="match status" value="1"/>
</dbReference>
<evidence type="ECO:0000256" key="1">
    <source>
        <dbReference type="ARBA" id="ARBA00022723"/>
    </source>
</evidence>
<reference evidence="10 11" key="1">
    <citation type="journal article" date="2016" name="G3 (Bethesda)">
        <title>First Draft Assembly and Annotation of the Genome of a California Endemic Oak Quercus lobata Nee (Fagaceae).</title>
        <authorList>
            <person name="Sork V.L."/>
            <person name="Fitz-Gibbon S.T."/>
            <person name="Puiu D."/>
            <person name="Crepeau M."/>
            <person name="Gugger P.F."/>
            <person name="Sherman R."/>
            <person name="Stevens K."/>
            <person name="Langley C.H."/>
            <person name="Pellegrini M."/>
            <person name="Salzberg S.L."/>
        </authorList>
    </citation>
    <scope>NUCLEOTIDE SEQUENCE [LARGE SCALE GENOMIC DNA]</scope>
    <source>
        <strain evidence="10 11">cv. SW786</strain>
    </source>
</reference>
<evidence type="ECO:0000259" key="6">
    <source>
        <dbReference type="Pfam" id="PF00931"/>
    </source>
</evidence>
<proteinExistence type="predicted"/>
<dbReference type="InterPro" id="IPR044861">
    <property type="entry name" value="IPNS-like_FE2OG_OXY"/>
</dbReference>
<dbReference type="InterPro" id="IPR002182">
    <property type="entry name" value="NB-ARC"/>
</dbReference>
<keyword evidence="11" id="KW-1185">Reference proteome</keyword>
<keyword evidence="3" id="KW-0611">Plant defense</keyword>
<feature type="domain" description="Isopenicillin N synthase-like Fe(2+) 2OG dioxygenase" evidence="7">
    <location>
        <begin position="441"/>
        <end position="514"/>
    </location>
</feature>
<evidence type="ECO:0000256" key="3">
    <source>
        <dbReference type="ARBA" id="ARBA00022821"/>
    </source>
</evidence>
<dbReference type="InterPro" id="IPR027417">
    <property type="entry name" value="P-loop_NTPase"/>
</dbReference>
<dbReference type="GO" id="GO:0006952">
    <property type="term" value="P:defense response"/>
    <property type="evidence" value="ECO:0007669"/>
    <property type="project" value="UniProtKB-KW"/>
</dbReference>
<dbReference type="Pfam" id="PF03171">
    <property type="entry name" value="2OG-FeII_Oxy"/>
    <property type="match status" value="1"/>
</dbReference>
<dbReference type="SUPFAM" id="SSF52540">
    <property type="entry name" value="P-loop containing nucleoside triphosphate hydrolases"/>
    <property type="match status" value="1"/>
</dbReference>
<dbReference type="SUPFAM" id="SSF51197">
    <property type="entry name" value="Clavaminate synthase-like"/>
    <property type="match status" value="1"/>
</dbReference>
<dbReference type="Gramene" id="QL10p057585:mrna">
    <property type="protein sequence ID" value="QL10p057585:mrna"/>
    <property type="gene ID" value="QL10p057585"/>
</dbReference>
<evidence type="ECO:0000259" key="8">
    <source>
        <dbReference type="Pfam" id="PF14226"/>
    </source>
</evidence>
<dbReference type="Gene3D" id="2.60.120.330">
    <property type="entry name" value="B-lactam Antibiotic, Isopenicillin N Synthase, Chain"/>
    <property type="match status" value="1"/>
</dbReference>
<evidence type="ECO:0000256" key="5">
    <source>
        <dbReference type="SAM" id="MobiDB-lite"/>
    </source>
</evidence>
<feature type="domain" description="Non-haem dioxygenase N-terminal" evidence="8">
    <location>
        <begin position="293"/>
        <end position="373"/>
    </location>
</feature>
<dbReference type="InParanoid" id="A0A7N2MTP1"/>
<keyword evidence="4" id="KW-0408">Iron</keyword>
<evidence type="ECO:0000256" key="2">
    <source>
        <dbReference type="ARBA" id="ARBA00022737"/>
    </source>
</evidence>
<evidence type="ECO:0000259" key="7">
    <source>
        <dbReference type="Pfam" id="PF03171"/>
    </source>
</evidence>
<dbReference type="Pfam" id="PF14226">
    <property type="entry name" value="DIOX_N"/>
    <property type="match status" value="1"/>
</dbReference>
<dbReference type="InterPro" id="IPR058922">
    <property type="entry name" value="WHD_DRP"/>
</dbReference>
<dbReference type="InterPro" id="IPR027443">
    <property type="entry name" value="IPNS-like_sf"/>
</dbReference>
<dbReference type="EnsemblPlants" id="QL10p057585:mrna">
    <property type="protein sequence ID" value="QL10p057585:mrna"/>
    <property type="gene ID" value="QL10p057585"/>
</dbReference>
<dbReference type="AlphaFoldDB" id="A0A7N2MTP1"/>
<evidence type="ECO:0000313" key="11">
    <source>
        <dbReference type="Proteomes" id="UP000594261"/>
    </source>
</evidence>
<evidence type="ECO:0000259" key="9">
    <source>
        <dbReference type="Pfam" id="PF23559"/>
    </source>
</evidence>
<feature type="domain" description="NB-ARC" evidence="6">
    <location>
        <begin position="70"/>
        <end position="151"/>
    </location>
</feature>
<dbReference type="Pfam" id="PF23559">
    <property type="entry name" value="WHD_DRP"/>
    <property type="match status" value="1"/>
</dbReference>
<dbReference type="Gene3D" id="3.40.50.300">
    <property type="entry name" value="P-loop containing nucleotide triphosphate hydrolases"/>
    <property type="match status" value="1"/>
</dbReference>
<dbReference type="PANTHER" id="PTHR47990">
    <property type="entry name" value="2-OXOGLUTARATE (2OG) AND FE(II)-DEPENDENT OXYGENASE SUPERFAMILY PROTEIN-RELATED"/>
    <property type="match status" value="1"/>
</dbReference>
<evidence type="ECO:0000256" key="4">
    <source>
        <dbReference type="ARBA" id="ARBA00023004"/>
    </source>
</evidence>